<evidence type="ECO:0000313" key="3">
    <source>
        <dbReference type="Proteomes" id="UP001165653"/>
    </source>
</evidence>
<feature type="region of interest" description="Disordered" evidence="1">
    <location>
        <begin position="54"/>
        <end position="80"/>
    </location>
</feature>
<proteinExistence type="predicted"/>
<accession>A0ABT3G1G7</accession>
<evidence type="ECO:0000256" key="1">
    <source>
        <dbReference type="SAM" id="MobiDB-lite"/>
    </source>
</evidence>
<reference evidence="2" key="1">
    <citation type="submission" date="2022-10" db="EMBL/GenBank/DDBJ databases">
        <title>Luteolibacter sp. GHJ8, whole genome shotgun sequencing project.</title>
        <authorList>
            <person name="Zhao G."/>
            <person name="Shen L."/>
        </authorList>
    </citation>
    <scope>NUCLEOTIDE SEQUENCE</scope>
    <source>
        <strain evidence="2">GHJ8</strain>
    </source>
</reference>
<protein>
    <submittedName>
        <fullName evidence="2">Uncharacterized protein</fullName>
    </submittedName>
</protein>
<dbReference type="RefSeq" id="WP_264513190.1">
    <property type="nucleotide sequence ID" value="NZ_JAPDDR010000004.1"/>
</dbReference>
<name>A0ABT3G1G7_9BACT</name>
<gene>
    <name evidence="2" type="ORF">OJ996_08885</name>
</gene>
<evidence type="ECO:0000313" key="2">
    <source>
        <dbReference type="EMBL" id="MCW1913688.1"/>
    </source>
</evidence>
<dbReference type="Proteomes" id="UP001165653">
    <property type="component" value="Unassembled WGS sequence"/>
</dbReference>
<keyword evidence="3" id="KW-1185">Reference proteome</keyword>
<sequence>MIVIGALILAGSLALWAHFARKKADKEAAIAEAKEIEELNKRYPVKGRIIKEPVAPLPPPASGPAEAQERPRIQIRKAEE</sequence>
<comment type="caution">
    <text evidence="2">The sequence shown here is derived from an EMBL/GenBank/DDBJ whole genome shotgun (WGS) entry which is preliminary data.</text>
</comment>
<feature type="compositionally biased region" description="Basic and acidic residues" evidence="1">
    <location>
        <begin position="67"/>
        <end position="80"/>
    </location>
</feature>
<organism evidence="2 3">
    <name type="scientific">Luteolibacter rhizosphaerae</name>
    <dbReference type="NCBI Taxonomy" id="2989719"/>
    <lineage>
        <taxon>Bacteria</taxon>
        <taxon>Pseudomonadati</taxon>
        <taxon>Verrucomicrobiota</taxon>
        <taxon>Verrucomicrobiia</taxon>
        <taxon>Verrucomicrobiales</taxon>
        <taxon>Verrucomicrobiaceae</taxon>
        <taxon>Luteolibacter</taxon>
    </lineage>
</organism>
<dbReference type="EMBL" id="JAPDDR010000004">
    <property type="protein sequence ID" value="MCW1913688.1"/>
    <property type="molecule type" value="Genomic_DNA"/>
</dbReference>